<gene>
    <name evidence="1" type="ORF">LAZ67_8000644</name>
</gene>
<dbReference type="EMBL" id="CP092870">
    <property type="protein sequence ID" value="UYV70794.1"/>
    <property type="molecule type" value="Genomic_DNA"/>
</dbReference>
<proteinExistence type="predicted"/>
<keyword evidence="2" id="KW-1185">Reference proteome</keyword>
<protein>
    <submittedName>
        <fullName evidence="1">Uncharacterized protein</fullName>
    </submittedName>
</protein>
<organism evidence="1 2">
    <name type="scientific">Cordylochernes scorpioides</name>
    <dbReference type="NCBI Taxonomy" id="51811"/>
    <lineage>
        <taxon>Eukaryota</taxon>
        <taxon>Metazoa</taxon>
        <taxon>Ecdysozoa</taxon>
        <taxon>Arthropoda</taxon>
        <taxon>Chelicerata</taxon>
        <taxon>Arachnida</taxon>
        <taxon>Pseudoscorpiones</taxon>
        <taxon>Cheliferoidea</taxon>
        <taxon>Chernetidae</taxon>
        <taxon>Cordylochernes</taxon>
    </lineage>
</organism>
<evidence type="ECO:0000313" key="1">
    <source>
        <dbReference type="EMBL" id="UYV70794.1"/>
    </source>
</evidence>
<dbReference type="Proteomes" id="UP001235939">
    <property type="component" value="Chromosome 08"/>
</dbReference>
<evidence type="ECO:0000313" key="2">
    <source>
        <dbReference type="Proteomes" id="UP001235939"/>
    </source>
</evidence>
<accession>A0ABY6KQD9</accession>
<sequence length="162" mass="18022">MELNLITLYFVGNIVCGKPPSPLDVGGYSDNTRILCSLPEGVCLCVQVSHKGPIKESFGIPVHKLTWAVADGDFIGAVGRPMMVIVEVDRKRMEIKQFQKFKYISGTVDLKISVRVSRMIHGQGAPEFQRRSTTSSRKITIETIAEIVMISYGRCQSNVHDH</sequence>
<name>A0ABY6KQD9_9ARAC</name>
<reference evidence="1 2" key="1">
    <citation type="submission" date="2022-01" db="EMBL/GenBank/DDBJ databases">
        <title>A chromosomal length assembly of Cordylochernes scorpioides.</title>
        <authorList>
            <person name="Zeh D."/>
            <person name="Zeh J."/>
        </authorList>
    </citation>
    <scope>NUCLEOTIDE SEQUENCE [LARGE SCALE GENOMIC DNA]</scope>
    <source>
        <strain evidence="1">IN4F17</strain>
        <tissue evidence="1">Whole Body</tissue>
    </source>
</reference>